<keyword evidence="3" id="KW-1185">Reference proteome</keyword>
<evidence type="ECO:0000313" key="3">
    <source>
        <dbReference type="Proteomes" id="UP000054549"/>
    </source>
</evidence>
<dbReference type="STRING" id="946122.A0A0C2RVX4"/>
<evidence type="ECO:0000256" key="1">
    <source>
        <dbReference type="SAM" id="MobiDB-lite"/>
    </source>
</evidence>
<dbReference type="PANTHER" id="PTHR48125:SF10">
    <property type="entry name" value="OS12G0136300 PROTEIN"/>
    <property type="match status" value="1"/>
</dbReference>
<feature type="region of interest" description="Disordered" evidence="1">
    <location>
        <begin position="352"/>
        <end position="451"/>
    </location>
</feature>
<feature type="compositionally biased region" description="Polar residues" evidence="1">
    <location>
        <begin position="382"/>
        <end position="393"/>
    </location>
</feature>
<feature type="region of interest" description="Disordered" evidence="1">
    <location>
        <begin position="65"/>
        <end position="100"/>
    </location>
</feature>
<dbReference type="AlphaFoldDB" id="A0A0C2RVX4"/>
<dbReference type="HOGENOM" id="CLU_381711_0_0_1"/>
<name>A0A0C2RVX4_AMAMK</name>
<accession>A0A0C2RVX4</accession>
<feature type="region of interest" description="Disordered" evidence="1">
    <location>
        <begin position="569"/>
        <end position="636"/>
    </location>
</feature>
<feature type="compositionally biased region" description="Pro residues" evidence="1">
    <location>
        <begin position="71"/>
        <end position="100"/>
    </location>
</feature>
<feature type="compositionally biased region" description="Pro residues" evidence="1">
    <location>
        <begin position="572"/>
        <end position="581"/>
    </location>
</feature>
<protein>
    <submittedName>
        <fullName evidence="2">Uncharacterized protein</fullName>
    </submittedName>
</protein>
<reference evidence="2 3" key="1">
    <citation type="submission" date="2014-04" db="EMBL/GenBank/DDBJ databases">
        <title>Evolutionary Origins and Diversification of the Mycorrhizal Mutualists.</title>
        <authorList>
            <consortium name="DOE Joint Genome Institute"/>
            <consortium name="Mycorrhizal Genomics Consortium"/>
            <person name="Kohler A."/>
            <person name="Kuo A."/>
            <person name="Nagy L.G."/>
            <person name="Floudas D."/>
            <person name="Copeland A."/>
            <person name="Barry K.W."/>
            <person name="Cichocki N."/>
            <person name="Veneault-Fourrey C."/>
            <person name="LaButti K."/>
            <person name="Lindquist E.A."/>
            <person name="Lipzen A."/>
            <person name="Lundell T."/>
            <person name="Morin E."/>
            <person name="Murat C."/>
            <person name="Riley R."/>
            <person name="Ohm R."/>
            <person name="Sun H."/>
            <person name="Tunlid A."/>
            <person name="Henrissat B."/>
            <person name="Grigoriev I.V."/>
            <person name="Hibbett D.S."/>
            <person name="Martin F."/>
        </authorList>
    </citation>
    <scope>NUCLEOTIDE SEQUENCE [LARGE SCALE GENOMIC DNA]</scope>
    <source>
        <strain evidence="2 3">Koide BX008</strain>
    </source>
</reference>
<evidence type="ECO:0000313" key="2">
    <source>
        <dbReference type="EMBL" id="KIL54385.1"/>
    </source>
</evidence>
<feature type="compositionally biased region" description="Basic and acidic residues" evidence="1">
    <location>
        <begin position="623"/>
        <end position="636"/>
    </location>
</feature>
<dbReference type="PANTHER" id="PTHR48125">
    <property type="entry name" value="LP07818P1"/>
    <property type="match status" value="1"/>
</dbReference>
<dbReference type="InParanoid" id="A0A0C2RVX4"/>
<dbReference type="EMBL" id="KN818773">
    <property type="protein sequence ID" value="KIL54385.1"/>
    <property type="molecule type" value="Genomic_DNA"/>
</dbReference>
<feature type="compositionally biased region" description="Pro residues" evidence="1">
    <location>
        <begin position="368"/>
        <end position="378"/>
    </location>
</feature>
<sequence length="725" mass="82209">MSSPTVPSYVFPDTRSPSPALPVPIPIALPVIAPLPVSAHYIPVDNQVIPYWSDEEGVTTRFSTPEYQYQPPRPLSVSPGPPTSPRWTPNSPPAPTITPPPETPAPLITPELSFTPVIPPGPFNPVAIAMPASLHRARSQALKGIYERLLLTNDTRERVHRVIGILWNYRNMTAVTHRVTQGGNPTLFDFLEIFQNIINMEFHSPGTQQVQDHLTVDLALRMLEHGIEHEIYCAMHGASWGRDNGPIFHNPEIQNRAGVNRPFHASIHDRPPPTPRIGINGDQQARITRLLTRGASTQHDLENQNQALRNLLRDMETLITAPLNWEETSFLDNIISQQTQVSIPSSVTTIPPFDSLNPTAPAFVPTRPQTPHPSPEPRQPFTEISMNNPQDLSLVTRRARRRQRAQNATTRRPNIPPPPPTQQCAPQTARRGRPRRQAPRPQHPDPFEGFYDATGEYVDGYHGEKLYYEKRQINYFPQARHWAYTDQATPQPLTDEDYEGVKPRTFQEYEQLAEKVLPDEIVDKFIQSERNLHKKRQQEAALPPHKAARYNLQVVLHRLSYKEKQLTSTLPQLPPQGPQPQPQGETQPIQGPPHQQRNQGTGGGGPPDDGPEPENEVESDDEMTSRPKFPEPESFKGDRAFARGWWQECKSYFVTLEARMAEATDRSKIVFCLSKITEKAQEWKYEQLRKYELPNPTNVGQSSFPNWANFKEQFLMCFSPEEDAD</sequence>
<feature type="compositionally biased region" description="Acidic residues" evidence="1">
    <location>
        <begin position="609"/>
        <end position="622"/>
    </location>
</feature>
<gene>
    <name evidence="2" type="ORF">M378DRAFT_18936</name>
</gene>
<proteinExistence type="predicted"/>
<feature type="compositionally biased region" description="Low complexity" evidence="1">
    <location>
        <begin position="582"/>
        <end position="593"/>
    </location>
</feature>
<dbReference type="Proteomes" id="UP000054549">
    <property type="component" value="Unassembled WGS sequence"/>
</dbReference>
<organism evidence="2 3">
    <name type="scientific">Amanita muscaria (strain Koide BX008)</name>
    <dbReference type="NCBI Taxonomy" id="946122"/>
    <lineage>
        <taxon>Eukaryota</taxon>
        <taxon>Fungi</taxon>
        <taxon>Dikarya</taxon>
        <taxon>Basidiomycota</taxon>
        <taxon>Agaricomycotina</taxon>
        <taxon>Agaricomycetes</taxon>
        <taxon>Agaricomycetidae</taxon>
        <taxon>Agaricales</taxon>
        <taxon>Pluteineae</taxon>
        <taxon>Amanitaceae</taxon>
        <taxon>Amanita</taxon>
    </lineage>
</organism>